<dbReference type="EMBL" id="CP016808">
    <property type="protein sequence ID" value="ANY65717.1"/>
    <property type="molecule type" value="Genomic_DNA"/>
</dbReference>
<protein>
    <recommendedName>
        <fullName evidence="2">Ubiquitin-like domain-containing protein</fullName>
    </recommendedName>
</protein>
<accession>A0A1B2DDB8</accession>
<gene>
    <name evidence="1" type="ORF">BBD42_03990</name>
</gene>
<proteinExistence type="predicted"/>
<dbReference type="AlphaFoldDB" id="A0A1B2DDB8"/>
<evidence type="ECO:0008006" key="2">
    <source>
        <dbReference type="Google" id="ProtNLM"/>
    </source>
</evidence>
<sequence>MQSAIITFIINSGQTETVQDLEISLGITLKQLLVLLQTAYLLPEQHQFKCEFSATGEEWNSLEDGEMLSNVIFGDGSLIRIILI</sequence>
<evidence type="ECO:0000313" key="1">
    <source>
        <dbReference type="EMBL" id="ANY65717.1"/>
    </source>
</evidence>
<dbReference type="RefSeq" id="WP_099517105.1">
    <property type="nucleotide sequence ID" value="NZ_CP016808.1"/>
</dbReference>
<reference evidence="1" key="1">
    <citation type="submission" date="2016-08" db="EMBL/GenBank/DDBJ databases">
        <title>Complete Genome Seqeunce of Paenibacillus sp. BIHB 4019 from tea rhizoplane.</title>
        <authorList>
            <person name="Thakur R."/>
            <person name="Swarnkar M.K."/>
            <person name="Gulati A."/>
        </authorList>
    </citation>
    <scope>NUCLEOTIDE SEQUENCE [LARGE SCALE GENOMIC DNA]</scope>
    <source>
        <strain evidence="1">BIHB4019</strain>
    </source>
</reference>
<organism evidence="1">
    <name type="scientific">Paenibacillus sp. BIHB 4019</name>
    <dbReference type="NCBI Taxonomy" id="1870819"/>
    <lineage>
        <taxon>Bacteria</taxon>
        <taxon>Bacillati</taxon>
        <taxon>Bacillota</taxon>
        <taxon>Bacilli</taxon>
        <taxon>Bacillales</taxon>
        <taxon>Paenibacillaceae</taxon>
        <taxon>Paenibacillus</taxon>
    </lineage>
</organism>
<name>A0A1B2DDB8_9BACL</name>